<sequence>MNKKNSDAQVPPNGPTIEHAGDNLTQGTNFANIDPSLLQLVGATSAKKLQSMSDPGQGRRPEPTRDRPLTKKQREAEEKKRKTAADREIKKAKKAAEDAEKKQRTEEKQQATLKKKGGGRKEEGRKC</sequence>
<name>A0A180GWE4_PUCT1</name>
<evidence type="ECO:0000313" key="2">
    <source>
        <dbReference type="EMBL" id="OAV96841.1"/>
    </source>
</evidence>
<reference evidence="3" key="4">
    <citation type="submission" date="2025-05" db="UniProtKB">
        <authorList>
            <consortium name="EnsemblFungi"/>
        </authorList>
    </citation>
    <scope>IDENTIFICATION</scope>
    <source>
        <strain evidence="3">isolate 1-1 / race 1 (BBBD)</strain>
    </source>
</reference>
<proteinExistence type="predicted"/>
<accession>A0A180GWE4</accession>
<evidence type="ECO:0000313" key="3">
    <source>
        <dbReference type="EnsemblFungi" id="PTTG_03516-t43_1-p1"/>
    </source>
</evidence>
<dbReference type="AlphaFoldDB" id="A0A180GWE4"/>
<evidence type="ECO:0000313" key="4">
    <source>
        <dbReference type="Proteomes" id="UP000005240"/>
    </source>
</evidence>
<organism evidence="2">
    <name type="scientific">Puccinia triticina (isolate 1-1 / race 1 (BBBD))</name>
    <name type="common">Brown leaf rust fungus</name>
    <dbReference type="NCBI Taxonomy" id="630390"/>
    <lineage>
        <taxon>Eukaryota</taxon>
        <taxon>Fungi</taxon>
        <taxon>Dikarya</taxon>
        <taxon>Basidiomycota</taxon>
        <taxon>Pucciniomycotina</taxon>
        <taxon>Pucciniomycetes</taxon>
        <taxon>Pucciniales</taxon>
        <taxon>Pucciniaceae</taxon>
        <taxon>Puccinia</taxon>
    </lineage>
</organism>
<dbReference type="EnsemblFungi" id="PTTG_03516-t43_1">
    <property type="protein sequence ID" value="PTTG_03516-t43_1-p1"/>
    <property type="gene ID" value="PTTG_03516"/>
</dbReference>
<reference evidence="2" key="1">
    <citation type="submission" date="2009-11" db="EMBL/GenBank/DDBJ databases">
        <authorList>
            <consortium name="The Broad Institute Genome Sequencing Platform"/>
            <person name="Ward D."/>
            <person name="Feldgarden M."/>
            <person name="Earl A."/>
            <person name="Young S.K."/>
            <person name="Zeng Q."/>
            <person name="Koehrsen M."/>
            <person name="Alvarado L."/>
            <person name="Berlin A."/>
            <person name="Bochicchio J."/>
            <person name="Borenstein D."/>
            <person name="Chapman S.B."/>
            <person name="Chen Z."/>
            <person name="Engels R."/>
            <person name="Freedman E."/>
            <person name="Gellesch M."/>
            <person name="Goldberg J."/>
            <person name="Griggs A."/>
            <person name="Gujja S."/>
            <person name="Heilman E."/>
            <person name="Heiman D."/>
            <person name="Hepburn T."/>
            <person name="Howarth C."/>
            <person name="Jen D."/>
            <person name="Larson L."/>
            <person name="Lewis B."/>
            <person name="Mehta T."/>
            <person name="Park D."/>
            <person name="Pearson M."/>
            <person name="Roberts A."/>
            <person name="Saif S."/>
            <person name="Shea T."/>
            <person name="Shenoy N."/>
            <person name="Sisk P."/>
            <person name="Stolte C."/>
            <person name="Sykes S."/>
            <person name="Thomson T."/>
            <person name="Walk T."/>
            <person name="White J."/>
            <person name="Yandava C."/>
            <person name="Izard J."/>
            <person name="Baranova O.V."/>
            <person name="Blanton J.M."/>
            <person name="Tanner A.C."/>
            <person name="Dewhirst F.E."/>
            <person name="Haas B."/>
            <person name="Nusbaum C."/>
            <person name="Birren B."/>
        </authorList>
    </citation>
    <scope>NUCLEOTIDE SEQUENCE [LARGE SCALE GENOMIC DNA]</scope>
    <source>
        <strain evidence="2">1-1 BBBD Race 1</strain>
    </source>
</reference>
<feature type="region of interest" description="Disordered" evidence="1">
    <location>
        <begin position="42"/>
        <end position="127"/>
    </location>
</feature>
<dbReference type="VEuPathDB" id="FungiDB:PTTG_03516"/>
<reference evidence="3 4" key="3">
    <citation type="journal article" date="2017" name="G3 (Bethesda)">
        <title>Comparative analysis highlights variable genome content of wheat rusts and divergence of the mating loci.</title>
        <authorList>
            <person name="Cuomo C.A."/>
            <person name="Bakkeren G."/>
            <person name="Khalil H.B."/>
            <person name="Panwar V."/>
            <person name="Joly D."/>
            <person name="Linning R."/>
            <person name="Sakthikumar S."/>
            <person name="Song X."/>
            <person name="Adiconis X."/>
            <person name="Fan L."/>
            <person name="Goldberg J.M."/>
            <person name="Levin J.Z."/>
            <person name="Young S."/>
            <person name="Zeng Q."/>
            <person name="Anikster Y."/>
            <person name="Bruce M."/>
            <person name="Wang M."/>
            <person name="Yin C."/>
            <person name="McCallum B."/>
            <person name="Szabo L.J."/>
            <person name="Hulbert S."/>
            <person name="Chen X."/>
            <person name="Fellers J.P."/>
        </authorList>
    </citation>
    <scope>NUCLEOTIDE SEQUENCE</scope>
    <source>
        <strain evidence="4">Isolate 1-1 / race 1 (BBBD)</strain>
        <strain evidence="3">isolate 1-1 / race 1 (BBBD)</strain>
    </source>
</reference>
<feature type="compositionally biased region" description="Basic and acidic residues" evidence="1">
    <location>
        <begin position="57"/>
        <end position="109"/>
    </location>
</feature>
<gene>
    <name evidence="2" type="ORF">PTTG_03516</name>
</gene>
<dbReference type="Proteomes" id="UP000005240">
    <property type="component" value="Unassembled WGS sequence"/>
</dbReference>
<keyword evidence="4" id="KW-1185">Reference proteome</keyword>
<evidence type="ECO:0000256" key="1">
    <source>
        <dbReference type="SAM" id="MobiDB-lite"/>
    </source>
</evidence>
<dbReference type="EMBL" id="ADAS02000017">
    <property type="protein sequence ID" value="OAV96841.1"/>
    <property type="molecule type" value="Genomic_DNA"/>
</dbReference>
<protein>
    <submittedName>
        <fullName evidence="2 3">Uncharacterized protein</fullName>
    </submittedName>
</protein>
<reference evidence="2" key="2">
    <citation type="submission" date="2016-05" db="EMBL/GenBank/DDBJ databases">
        <title>Comparative analysis highlights variable genome content of wheat rusts and divergence of the mating loci.</title>
        <authorList>
            <person name="Cuomo C.A."/>
            <person name="Bakkeren G."/>
            <person name="Szabo L."/>
            <person name="Khalil H."/>
            <person name="Joly D."/>
            <person name="Goldberg J."/>
            <person name="Young S."/>
            <person name="Zeng Q."/>
            <person name="Fellers J."/>
        </authorList>
    </citation>
    <scope>NUCLEOTIDE SEQUENCE [LARGE SCALE GENOMIC DNA]</scope>
    <source>
        <strain evidence="2">1-1 BBBD Race 1</strain>
    </source>
</reference>
<feature type="region of interest" description="Disordered" evidence="1">
    <location>
        <begin position="1"/>
        <end position="30"/>
    </location>
</feature>